<evidence type="ECO:0000313" key="7">
    <source>
        <dbReference type="Proteomes" id="UP000298030"/>
    </source>
</evidence>
<dbReference type="GO" id="GO:0043651">
    <property type="term" value="P:linoleic acid metabolic process"/>
    <property type="evidence" value="ECO:0007669"/>
    <property type="project" value="UniProtKB-ARBA"/>
</dbReference>
<protein>
    <recommendedName>
        <fullName evidence="1">Manganese lipoxygenase</fullName>
    </recommendedName>
</protein>
<keyword evidence="4" id="KW-0560">Oxidoreductase</keyword>
<dbReference type="Pfam" id="PF00305">
    <property type="entry name" value="Lipoxygenase"/>
    <property type="match status" value="1"/>
</dbReference>
<dbReference type="STRING" id="71717.A0A4Y7SL49"/>
<dbReference type="InterPro" id="IPR000907">
    <property type="entry name" value="LipOase"/>
</dbReference>
<dbReference type="OrthoDB" id="407298at2759"/>
<dbReference type="InterPro" id="IPR036226">
    <property type="entry name" value="LipOase_C_sf"/>
</dbReference>
<keyword evidence="3" id="KW-0223">Dioxygenase</keyword>
<dbReference type="Proteomes" id="UP000298030">
    <property type="component" value="Unassembled WGS sequence"/>
</dbReference>
<keyword evidence="2" id="KW-0479">Metal-binding</keyword>
<feature type="domain" description="Lipoxygenase" evidence="5">
    <location>
        <begin position="38"/>
        <end position="642"/>
    </location>
</feature>
<proteinExistence type="predicted"/>
<evidence type="ECO:0000256" key="2">
    <source>
        <dbReference type="ARBA" id="ARBA00022723"/>
    </source>
</evidence>
<comment type="caution">
    <text evidence="6">The sequence shown here is derived from an EMBL/GenBank/DDBJ whole genome shotgun (WGS) entry which is preliminary data.</text>
</comment>
<dbReference type="InterPro" id="IPR013819">
    <property type="entry name" value="LipOase_C"/>
</dbReference>
<evidence type="ECO:0000313" key="6">
    <source>
        <dbReference type="EMBL" id="TEB22492.1"/>
    </source>
</evidence>
<gene>
    <name evidence="6" type="ORF">FA13DRAFT_1798913</name>
</gene>
<dbReference type="GO" id="GO:0034440">
    <property type="term" value="P:lipid oxidation"/>
    <property type="evidence" value="ECO:0007669"/>
    <property type="project" value="InterPro"/>
</dbReference>
<dbReference type="GO" id="GO:0016702">
    <property type="term" value="F:oxidoreductase activity, acting on single donors with incorporation of molecular oxygen, incorporation of two atoms of oxygen"/>
    <property type="evidence" value="ECO:0007669"/>
    <property type="project" value="InterPro"/>
</dbReference>
<dbReference type="PROSITE" id="PS51393">
    <property type="entry name" value="LIPOXYGENASE_3"/>
    <property type="match status" value="1"/>
</dbReference>
<dbReference type="Gene3D" id="3.10.450.60">
    <property type="match status" value="1"/>
</dbReference>
<reference evidence="6 7" key="1">
    <citation type="journal article" date="2019" name="Nat. Ecol. Evol.">
        <title>Megaphylogeny resolves global patterns of mushroom evolution.</title>
        <authorList>
            <person name="Varga T."/>
            <person name="Krizsan K."/>
            <person name="Foldi C."/>
            <person name="Dima B."/>
            <person name="Sanchez-Garcia M."/>
            <person name="Sanchez-Ramirez S."/>
            <person name="Szollosi G.J."/>
            <person name="Szarkandi J.G."/>
            <person name="Papp V."/>
            <person name="Albert L."/>
            <person name="Andreopoulos W."/>
            <person name="Angelini C."/>
            <person name="Antonin V."/>
            <person name="Barry K.W."/>
            <person name="Bougher N.L."/>
            <person name="Buchanan P."/>
            <person name="Buyck B."/>
            <person name="Bense V."/>
            <person name="Catcheside P."/>
            <person name="Chovatia M."/>
            <person name="Cooper J."/>
            <person name="Damon W."/>
            <person name="Desjardin D."/>
            <person name="Finy P."/>
            <person name="Geml J."/>
            <person name="Haridas S."/>
            <person name="Hughes K."/>
            <person name="Justo A."/>
            <person name="Karasinski D."/>
            <person name="Kautmanova I."/>
            <person name="Kiss B."/>
            <person name="Kocsube S."/>
            <person name="Kotiranta H."/>
            <person name="LaButti K.M."/>
            <person name="Lechner B.E."/>
            <person name="Liimatainen K."/>
            <person name="Lipzen A."/>
            <person name="Lukacs Z."/>
            <person name="Mihaltcheva S."/>
            <person name="Morgado L.N."/>
            <person name="Niskanen T."/>
            <person name="Noordeloos M.E."/>
            <person name="Ohm R.A."/>
            <person name="Ortiz-Santana B."/>
            <person name="Ovrebo C."/>
            <person name="Racz N."/>
            <person name="Riley R."/>
            <person name="Savchenko A."/>
            <person name="Shiryaev A."/>
            <person name="Soop K."/>
            <person name="Spirin V."/>
            <person name="Szebenyi C."/>
            <person name="Tomsovsky M."/>
            <person name="Tulloss R.E."/>
            <person name="Uehling J."/>
            <person name="Grigoriev I.V."/>
            <person name="Vagvolgyi C."/>
            <person name="Papp T."/>
            <person name="Martin F.M."/>
            <person name="Miettinen O."/>
            <person name="Hibbett D.S."/>
            <person name="Nagy L.G."/>
        </authorList>
    </citation>
    <scope>NUCLEOTIDE SEQUENCE [LARGE SCALE GENOMIC DNA]</scope>
    <source>
        <strain evidence="6 7">FP101781</strain>
    </source>
</reference>
<evidence type="ECO:0000259" key="5">
    <source>
        <dbReference type="PROSITE" id="PS51393"/>
    </source>
</evidence>
<name>A0A4Y7SL49_COPMI</name>
<dbReference type="PANTHER" id="PTHR11771">
    <property type="entry name" value="LIPOXYGENASE"/>
    <property type="match status" value="1"/>
</dbReference>
<dbReference type="EMBL" id="QPFP01000091">
    <property type="protein sequence ID" value="TEB22492.1"/>
    <property type="molecule type" value="Genomic_DNA"/>
</dbReference>
<evidence type="ECO:0000256" key="4">
    <source>
        <dbReference type="ARBA" id="ARBA00023002"/>
    </source>
</evidence>
<evidence type="ECO:0000256" key="1">
    <source>
        <dbReference type="ARBA" id="ARBA00021175"/>
    </source>
</evidence>
<dbReference type="SUPFAM" id="SSF48484">
    <property type="entry name" value="Lipoxigenase"/>
    <property type="match status" value="1"/>
</dbReference>
<dbReference type="AlphaFoldDB" id="A0A4Y7SL49"/>
<sequence length="642" mass="71758">MPLIIPLTPASYVNSIVSTVNAYKDARDAIEKMFDQSSALPDSSVAPIADKTLTDQENLKKKRDLYRWSTENAYPPHLYVVPTEEVLAKEQIFQADRLAQVQDMGHTVPKFFSEFDKGELTLTMASIEKRYKDLHQAAVDAGLKDVYAAPNVGLRADWYTDAVFAQQQLTGVNPTGLKQASQEWITAFSQAAAEQKNTAAQKILASSPSSLYVVDNTDYRYILGLGAKDPLIAQGVPIPGVPAGQPAFGCASVTLYTLSDCGKLHPIAVCLDYKNSIQESVTIFNKRLTFDAQGVDEKEDWPWRYAKMASSMSDWLRHELTIHLTETHLIEEGIIVAAQRNLPDSHVIYQVLYPHWYKTMSLNFLARLILVPTFIEKVAPLELDQIKYMIRQSYVNFDFTGRYAPTELKSRGFDTSKLDDPKFHNYLYAREISKCWDVLRAYVSDVLRSAYPKGDADVRADKYLAGFCAEMRSLQGAQLPSFPVVKTLNELIDMVTMCIQIASPQHNAINYLQQFYLSFVPNRPGSFAAPVPTTLAELQGYTEEHVVAALPIGGFADRVEWMLMAQVPFLLSAEVDPESNIEEYAASTSKSSNPHIAKAGAAFSKKIQALKGLFDKYDKQKDDQVTAYHVLDPKVIAQSILI</sequence>
<organism evidence="6 7">
    <name type="scientific">Coprinellus micaceus</name>
    <name type="common">Glistening ink-cap mushroom</name>
    <name type="synonym">Coprinus micaceus</name>
    <dbReference type="NCBI Taxonomy" id="71717"/>
    <lineage>
        <taxon>Eukaryota</taxon>
        <taxon>Fungi</taxon>
        <taxon>Dikarya</taxon>
        <taxon>Basidiomycota</taxon>
        <taxon>Agaricomycotina</taxon>
        <taxon>Agaricomycetes</taxon>
        <taxon>Agaricomycetidae</taxon>
        <taxon>Agaricales</taxon>
        <taxon>Agaricineae</taxon>
        <taxon>Psathyrellaceae</taxon>
        <taxon>Coprinellus</taxon>
    </lineage>
</organism>
<evidence type="ECO:0000256" key="3">
    <source>
        <dbReference type="ARBA" id="ARBA00022964"/>
    </source>
</evidence>
<keyword evidence="7" id="KW-1185">Reference proteome</keyword>
<dbReference type="Gene3D" id="1.20.245.10">
    <property type="entry name" value="Lipoxygenase-1, Domain 5"/>
    <property type="match status" value="1"/>
</dbReference>
<dbReference type="GO" id="GO:0046872">
    <property type="term" value="F:metal ion binding"/>
    <property type="evidence" value="ECO:0007669"/>
    <property type="project" value="UniProtKB-KW"/>
</dbReference>
<accession>A0A4Y7SL49</accession>